<keyword evidence="3" id="KW-1185">Reference proteome</keyword>
<dbReference type="Proteomes" id="UP000749559">
    <property type="component" value="Unassembled WGS sequence"/>
</dbReference>
<protein>
    <submittedName>
        <fullName evidence="2">Uncharacterized protein</fullName>
    </submittedName>
</protein>
<reference evidence="2" key="1">
    <citation type="submission" date="2022-03" db="EMBL/GenBank/DDBJ databases">
        <authorList>
            <person name="Martin C."/>
        </authorList>
    </citation>
    <scope>NUCLEOTIDE SEQUENCE</scope>
</reference>
<evidence type="ECO:0000313" key="3">
    <source>
        <dbReference type="Proteomes" id="UP000749559"/>
    </source>
</evidence>
<dbReference type="EMBL" id="CAIIXF020000012">
    <property type="protein sequence ID" value="CAH1801512.1"/>
    <property type="molecule type" value="Genomic_DNA"/>
</dbReference>
<comment type="caution">
    <text evidence="2">The sequence shown here is derived from an EMBL/GenBank/DDBJ whole genome shotgun (WGS) entry which is preliminary data.</text>
</comment>
<organism evidence="2 3">
    <name type="scientific">Owenia fusiformis</name>
    <name type="common">Polychaete worm</name>
    <dbReference type="NCBI Taxonomy" id="6347"/>
    <lineage>
        <taxon>Eukaryota</taxon>
        <taxon>Metazoa</taxon>
        <taxon>Spiralia</taxon>
        <taxon>Lophotrochozoa</taxon>
        <taxon>Annelida</taxon>
        <taxon>Polychaeta</taxon>
        <taxon>Sedentaria</taxon>
        <taxon>Canalipalpata</taxon>
        <taxon>Sabellida</taxon>
        <taxon>Oweniida</taxon>
        <taxon>Oweniidae</taxon>
        <taxon>Owenia</taxon>
    </lineage>
</organism>
<accession>A0A8S4Q7T6</accession>
<name>A0A8S4Q7T6_OWEFU</name>
<feature type="region of interest" description="Disordered" evidence="1">
    <location>
        <begin position="143"/>
        <end position="167"/>
    </location>
</feature>
<evidence type="ECO:0000256" key="1">
    <source>
        <dbReference type="SAM" id="MobiDB-lite"/>
    </source>
</evidence>
<evidence type="ECO:0000313" key="2">
    <source>
        <dbReference type="EMBL" id="CAH1801512.1"/>
    </source>
</evidence>
<proteinExistence type="predicted"/>
<gene>
    <name evidence="2" type="ORF">OFUS_LOCUS25299</name>
</gene>
<feature type="compositionally biased region" description="Basic and acidic residues" evidence="1">
    <location>
        <begin position="149"/>
        <end position="159"/>
    </location>
</feature>
<sequence length="234" mass="27038">MDSLFEHEKYLNNMCRICGNRAQTRAQIDKRVKPKYCIDYVGEINSCYDVNVKNDSKSVHPTNDICYRTIKNLKYLKNPKNVVLFEYTQHCEKCTVCERYENQKRPQGNPKLMRKPKYIPVMQSSPQPGTSHGHEMISIGTSPIQHFPTPKDRKVEKTPKNALDNSLNQSITSPLDITEEKVYTHLTKRKLKFSEIQKDHNLIVCKTGGQPIVMQKVSCPRSDKPSKSAQNRRI</sequence>
<dbReference type="AlphaFoldDB" id="A0A8S4Q7T6"/>